<evidence type="ECO:0000313" key="1">
    <source>
        <dbReference type="EMBL" id="SHH53334.1"/>
    </source>
</evidence>
<dbReference type="Proteomes" id="UP000184226">
    <property type="component" value="Unassembled WGS sequence"/>
</dbReference>
<reference evidence="1 2" key="1">
    <citation type="submission" date="2016-11" db="EMBL/GenBank/DDBJ databases">
        <authorList>
            <person name="Jaros S."/>
            <person name="Januszkiewicz K."/>
            <person name="Wedrychowicz H."/>
        </authorList>
    </citation>
    <scope>NUCLEOTIDE SEQUENCE [LARGE SCALE GENOMIC DNA]</scope>
    <source>
        <strain evidence="1 2">CGMCC 1.10190</strain>
    </source>
</reference>
<organism evidence="1 2">
    <name type="scientific">Pollutimonas bauzanensis</name>
    <dbReference type="NCBI Taxonomy" id="658167"/>
    <lineage>
        <taxon>Bacteria</taxon>
        <taxon>Pseudomonadati</taxon>
        <taxon>Pseudomonadota</taxon>
        <taxon>Betaproteobacteria</taxon>
        <taxon>Burkholderiales</taxon>
        <taxon>Alcaligenaceae</taxon>
        <taxon>Pollutimonas</taxon>
    </lineage>
</organism>
<name>A0A1M5TRH7_9BURK</name>
<dbReference type="PANTHER" id="PTHR43857">
    <property type="entry name" value="BLR7761 PROTEIN"/>
    <property type="match status" value="1"/>
</dbReference>
<dbReference type="InterPro" id="IPR035959">
    <property type="entry name" value="RutC-like_sf"/>
</dbReference>
<dbReference type="AlphaFoldDB" id="A0A1M5TRH7"/>
<evidence type="ECO:0000313" key="2">
    <source>
        <dbReference type="Proteomes" id="UP000184226"/>
    </source>
</evidence>
<protein>
    <submittedName>
        <fullName evidence="1">Enamine deaminase RidA, house cleaning of reactive enamine intermediates, YjgF/YER057c/UK114 family</fullName>
    </submittedName>
</protein>
<accession>A0A1M5TRH7</accession>
<dbReference type="RefSeq" id="WP_073102603.1">
    <property type="nucleotide sequence ID" value="NZ_FQXE01000003.1"/>
</dbReference>
<dbReference type="PANTHER" id="PTHR43857:SF1">
    <property type="entry name" value="YJGH FAMILY PROTEIN"/>
    <property type="match status" value="1"/>
</dbReference>
<dbReference type="InterPro" id="IPR006175">
    <property type="entry name" value="YjgF/YER057c/UK114"/>
</dbReference>
<dbReference type="OrthoDB" id="9803101at2"/>
<dbReference type="EMBL" id="FQXE01000003">
    <property type="protein sequence ID" value="SHH53334.1"/>
    <property type="molecule type" value="Genomic_DNA"/>
</dbReference>
<proteinExistence type="predicted"/>
<dbReference type="SUPFAM" id="SSF55298">
    <property type="entry name" value="YjgF-like"/>
    <property type="match status" value="1"/>
</dbReference>
<gene>
    <name evidence="1" type="ORF">SAMN04488135_103459</name>
</gene>
<dbReference type="Pfam" id="PF01042">
    <property type="entry name" value="Ribonuc_L-PSP"/>
    <property type="match status" value="1"/>
</dbReference>
<dbReference type="CDD" id="cd00448">
    <property type="entry name" value="YjgF_YER057c_UK114_family"/>
    <property type="match status" value="1"/>
</dbReference>
<keyword evidence="2" id="KW-1185">Reference proteome</keyword>
<sequence>MITLQPPTWLEPRGYANGIMTEMAVGSRLVFVGGQVGWNGQQQFETDDFAEQVGQALRNIVAILKEGGAGPEHITRMTWYVCDKKEYVAALRDVGQHYREIMGRHFPAMTAVEVADLVEDRARVEIEVTAVVPAAAPGSGGILPGPDQPARRA</sequence>
<dbReference type="Gene3D" id="3.30.1330.40">
    <property type="entry name" value="RutC-like"/>
    <property type="match status" value="1"/>
</dbReference>
<dbReference type="STRING" id="658167.SAMN04488135_103459"/>